<reference evidence="2 3" key="1">
    <citation type="submission" date="2019-05" db="EMBL/GenBank/DDBJ databases">
        <title>Emergence of the Ug99 lineage of the wheat stem rust pathogen through somatic hybridization.</title>
        <authorList>
            <person name="Li F."/>
            <person name="Upadhyaya N.M."/>
            <person name="Sperschneider J."/>
            <person name="Matny O."/>
            <person name="Nguyen-Phuc H."/>
            <person name="Mago R."/>
            <person name="Raley C."/>
            <person name="Miller M.E."/>
            <person name="Silverstein K.A.T."/>
            <person name="Henningsen E."/>
            <person name="Hirsch C.D."/>
            <person name="Visser B."/>
            <person name="Pretorius Z.A."/>
            <person name="Steffenson B.J."/>
            <person name="Schwessinger B."/>
            <person name="Dodds P.N."/>
            <person name="Figueroa M."/>
        </authorList>
    </citation>
    <scope>NUCLEOTIDE SEQUENCE [LARGE SCALE GENOMIC DNA]</scope>
    <source>
        <strain evidence="2 3">Ug99</strain>
    </source>
</reference>
<dbReference type="AlphaFoldDB" id="A0A5B0RPW4"/>
<name>A0A5B0RPW4_PUCGR</name>
<dbReference type="EMBL" id="VDEP01000169">
    <property type="protein sequence ID" value="KAA1127362.1"/>
    <property type="molecule type" value="Genomic_DNA"/>
</dbReference>
<evidence type="ECO:0000313" key="3">
    <source>
        <dbReference type="Proteomes" id="UP000325313"/>
    </source>
</evidence>
<dbReference type="Proteomes" id="UP000325313">
    <property type="component" value="Unassembled WGS sequence"/>
</dbReference>
<feature type="region of interest" description="Disordered" evidence="1">
    <location>
        <begin position="129"/>
        <end position="176"/>
    </location>
</feature>
<comment type="caution">
    <text evidence="2">The sequence shown here is derived from an EMBL/GenBank/DDBJ whole genome shotgun (WGS) entry which is preliminary data.</text>
</comment>
<proteinExistence type="predicted"/>
<accession>A0A5B0RPW4</accession>
<feature type="region of interest" description="Disordered" evidence="1">
    <location>
        <begin position="58"/>
        <end position="100"/>
    </location>
</feature>
<gene>
    <name evidence="2" type="ORF">PGTUg99_035677</name>
</gene>
<feature type="region of interest" description="Disordered" evidence="1">
    <location>
        <begin position="492"/>
        <end position="515"/>
    </location>
</feature>
<feature type="compositionally biased region" description="Polar residues" evidence="1">
    <location>
        <begin position="87"/>
        <end position="97"/>
    </location>
</feature>
<evidence type="ECO:0000256" key="1">
    <source>
        <dbReference type="SAM" id="MobiDB-lite"/>
    </source>
</evidence>
<evidence type="ECO:0000313" key="2">
    <source>
        <dbReference type="EMBL" id="KAA1127362.1"/>
    </source>
</evidence>
<feature type="compositionally biased region" description="Low complexity" evidence="1">
    <location>
        <begin position="9"/>
        <end position="21"/>
    </location>
</feature>
<organism evidence="2 3">
    <name type="scientific">Puccinia graminis f. sp. tritici</name>
    <dbReference type="NCBI Taxonomy" id="56615"/>
    <lineage>
        <taxon>Eukaryota</taxon>
        <taxon>Fungi</taxon>
        <taxon>Dikarya</taxon>
        <taxon>Basidiomycota</taxon>
        <taxon>Pucciniomycotina</taxon>
        <taxon>Pucciniomycetes</taxon>
        <taxon>Pucciniales</taxon>
        <taxon>Pucciniaceae</taxon>
        <taxon>Puccinia</taxon>
    </lineage>
</organism>
<protein>
    <submittedName>
        <fullName evidence="2">Uncharacterized protein</fullName>
    </submittedName>
</protein>
<feature type="compositionally biased region" description="Basic and acidic residues" evidence="1">
    <location>
        <begin position="163"/>
        <end position="174"/>
    </location>
</feature>
<sequence length="515" mass="57502">MSQPQNTTRSPPSSASRAGSRLPLAHVPVSSEALAFDPTHLQFFLTCDLFSDADRFHPHHRGSTRGQQVPRARGSRRGQGSQTRASTQVLQPGQANSDVGRRAQVTENHAPDHSDLGWGAGVQVSPRVPAIDPTLDWPDETDHPPFQEHFLGTNANGGDDDSEHQTESNDERLPDPLPLTWGATPPAATPGNLTTIGAGLIGEVQAQLNLTEANMQLANRLFQATEDEKWRLNVLFFVHLLAKTPTAGQSDSPVVSTGVASGQPTPFTFSNHIKCFMRDKLRQILVKGNVDAYTRTMTLSDSTPIKRTPLLMLKAHIRSQDAVFHQDYLPPGYPKSIDACLAVVEKMRKLMKSEKGLLRTLLLYNIKEMNHRPIDGAVPSLDGLVVVIDHNMASRKQLRAVDEIQRSYPDSVKTRLAFLRLYTVVHLIHRDPTQNISQWELIDQQIEYVKKQSELYRIAYGRVVRAIDHELFGQKKNFDCIEHEDIRVPSEEDVEEEIRLMSSGDRSHGQSNPFD</sequence>
<feature type="region of interest" description="Disordered" evidence="1">
    <location>
        <begin position="1"/>
        <end position="21"/>
    </location>
</feature>